<comment type="similarity">
    <text evidence="2 7 9">Belongs to the uroporphyrinogen decarboxylase family.</text>
</comment>
<dbReference type="Gene3D" id="3.20.20.210">
    <property type="match status" value="1"/>
</dbReference>
<feature type="binding site" evidence="7">
    <location>
        <position position="153"/>
    </location>
    <ligand>
        <name>substrate</name>
    </ligand>
</feature>
<dbReference type="Pfam" id="PF01208">
    <property type="entry name" value="URO-D"/>
    <property type="match status" value="1"/>
</dbReference>
<comment type="subcellular location">
    <subcellularLocation>
        <location evidence="7">Cytoplasm</location>
    </subcellularLocation>
</comment>
<feature type="binding site" evidence="7">
    <location>
        <position position="76"/>
    </location>
    <ligand>
        <name>substrate</name>
    </ligand>
</feature>
<dbReference type="InterPro" id="IPR000257">
    <property type="entry name" value="Uroporphyrinogen_deCOase"/>
</dbReference>
<dbReference type="InterPro" id="IPR006361">
    <property type="entry name" value="Uroporphyrinogen_deCO2ase_HemE"/>
</dbReference>
<feature type="site" description="Transition state stabilizer" evidence="7">
    <location>
        <position position="76"/>
    </location>
</feature>
<evidence type="ECO:0000256" key="3">
    <source>
        <dbReference type="ARBA" id="ARBA00012288"/>
    </source>
</evidence>
<name>A0ABP9NAC0_9GAMM</name>
<comment type="function">
    <text evidence="7">Catalyzes the decarboxylation of four acetate groups of uroporphyrinogen-III to yield coproporphyrinogen-III.</text>
</comment>
<evidence type="ECO:0000256" key="4">
    <source>
        <dbReference type="ARBA" id="ARBA00022793"/>
    </source>
</evidence>
<dbReference type="RefSeq" id="WP_345491911.1">
    <property type="nucleotide sequence ID" value="NZ_BAABHY010000005.1"/>
</dbReference>
<dbReference type="HAMAP" id="MF_00218">
    <property type="entry name" value="URO_D"/>
    <property type="match status" value="1"/>
</dbReference>
<comment type="subunit">
    <text evidence="7">Homodimer.</text>
</comment>
<feature type="domain" description="Uroporphyrinogen decarboxylase (URO-D)" evidence="10">
    <location>
        <begin position="21"/>
        <end position="30"/>
    </location>
</feature>
<protein>
    <recommendedName>
        <fullName evidence="3 7">Uroporphyrinogen decarboxylase</fullName>
        <shortName evidence="7">UPD</shortName>
        <shortName evidence="7">URO-D</shortName>
        <ecNumber evidence="3 7">4.1.1.37</ecNumber>
    </recommendedName>
</protein>
<feature type="binding site" evidence="7">
    <location>
        <begin position="26"/>
        <end position="30"/>
    </location>
    <ligand>
        <name>substrate</name>
    </ligand>
</feature>
<evidence type="ECO:0000256" key="5">
    <source>
        <dbReference type="ARBA" id="ARBA00023239"/>
    </source>
</evidence>
<evidence type="ECO:0000259" key="11">
    <source>
        <dbReference type="PROSITE" id="PS00907"/>
    </source>
</evidence>
<organism evidence="12 13">
    <name type="scientific">Orbus sasakiae</name>
    <dbReference type="NCBI Taxonomy" id="1078475"/>
    <lineage>
        <taxon>Bacteria</taxon>
        <taxon>Pseudomonadati</taxon>
        <taxon>Pseudomonadota</taxon>
        <taxon>Gammaproteobacteria</taxon>
        <taxon>Orbales</taxon>
        <taxon>Orbaceae</taxon>
        <taxon>Orbus</taxon>
    </lineage>
</organism>
<dbReference type="PROSITE" id="PS00906">
    <property type="entry name" value="UROD_1"/>
    <property type="match status" value="1"/>
</dbReference>
<dbReference type="Proteomes" id="UP001500171">
    <property type="component" value="Unassembled WGS sequence"/>
</dbReference>
<dbReference type="InterPro" id="IPR038071">
    <property type="entry name" value="UROD/MetE-like_sf"/>
</dbReference>
<keyword evidence="7" id="KW-0963">Cytoplasm</keyword>
<evidence type="ECO:0000256" key="6">
    <source>
        <dbReference type="ARBA" id="ARBA00023244"/>
    </source>
</evidence>
<evidence type="ECO:0000256" key="7">
    <source>
        <dbReference type="HAMAP-Rule" id="MF_00218"/>
    </source>
</evidence>
<dbReference type="CDD" id="cd00717">
    <property type="entry name" value="URO-D"/>
    <property type="match status" value="1"/>
</dbReference>
<comment type="caution">
    <text evidence="12">The sequence shown here is derived from an EMBL/GenBank/DDBJ whole genome shotgun (WGS) entry which is preliminary data.</text>
</comment>
<evidence type="ECO:0000259" key="10">
    <source>
        <dbReference type="PROSITE" id="PS00906"/>
    </source>
</evidence>
<dbReference type="NCBIfam" id="TIGR01464">
    <property type="entry name" value="hemE"/>
    <property type="match status" value="1"/>
</dbReference>
<evidence type="ECO:0000256" key="1">
    <source>
        <dbReference type="ARBA" id="ARBA00004804"/>
    </source>
</evidence>
<evidence type="ECO:0000313" key="12">
    <source>
        <dbReference type="EMBL" id="GAA5113098.1"/>
    </source>
</evidence>
<dbReference type="EC" id="4.1.1.37" evidence="3 7"/>
<dbReference type="PANTHER" id="PTHR21091:SF169">
    <property type="entry name" value="UROPORPHYRINOGEN DECARBOXYLASE"/>
    <property type="match status" value="1"/>
</dbReference>
<dbReference type="PROSITE" id="PS00907">
    <property type="entry name" value="UROD_2"/>
    <property type="match status" value="1"/>
</dbReference>
<evidence type="ECO:0000256" key="2">
    <source>
        <dbReference type="ARBA" id="ARBA00009935"/>
    </source>
</evidence>
<comment type="pathway">
    <text evidence="1 7 8">Porphyrin-containing compound metabolism; protoporphyrin-IX biosynthesis; coproporphyrinogen-III from 5-aminolevulinate: step 4/4.</text>
</comment>
<sequence>MSLKNDRYLRALQCEAVDYTPVWMMRQAGRYLPEYRKLRASAGDFMTMCKTPELACEATMQPIRRFDLDAAIIFSDILTIPDAMGLGLYFETGEGPKFKHPINHPNDIKQLPIPDPQTDLGYVMDAIRLARKELDNKVPLIGFAGSPWTLATYMIEGGSSKTFTKIKKMLYSDPASLHLLLDKLADSVALYLNAQIQAGAQSIMIFDSWGGALSHRSYLDFSLKYMQKIVNALQRGQRQAHYTQDYIPVTLFTKGGGLWFDKIMHTGCDAVGVDWTVDLSTLPKGQVAIQGNLDPTILYGDKATIEQNTAWILQEFGQHNGHVFNLGHGINQDTPIESVEILINAVHQQSKRVHND</sequence>
<feature type="domain" description="Uroporphyrinogen decarboxylase (URO-D)" evidence="11">
    <location>
        <begin position="141"/>
        <end position="157"/>
    </location>
</feature>
<dbReference type="SUPFAM" id="SSF51726">
    <property type="entry name" value="UROD/MetE-like"/>
    <property type="match status" value="1"/>
</dbReference>
<evidence type="ECO:0000256" key="9">
    <source>
        <dbReference type="RuleBase" id="RU004169"/>
    </source>
</evidence>
<evidence type="ECO:0000256" key="8">
    <source>
        <dbReference type="RuleBase" id="RU000554"/>
    </source>
</evidence>
<comment type="caution">
    <text evidence="7">Lacks conserved residue(s) required for the propagation of feature annotation.</text>
</comment>
<evidence type="ECO:0000313" key="13">
    <source>
        <dbReference type="Proteomes" id="UP001500171"/>
    </source>
</evidence>
<accession>A0ABP9NAC0</accession>
<reference evidence="13" key="1">
    <citation type="journal article" date="2019" name="Int. J. Syst. Evol. Microbiol.">
        <title>The Global Catalogue of Microorganisms (GCM) 10K type strain sequencing project: providing services to taxonomists for standard genome sequencing and annotation.</title>
        <authorList>
            <consortium name="The Broad Institute Genomics Platform"/>
            <consortium name="The Broad Institute Genome Sequencing Center for Infectious Disease"/>
            <person name="Wu L."/>
            <person name="Ma J."/>
        </authorList>
    </citation>
    <scope>NUCLEOTIDE SEQUENCE [LARGE SCALE GENOMIC DNA]</scope>
    <source>
        <strain evidence="13">JCM 18050</strain>
    </source>
</reference>
<gene>
    <name evidence="7 12" type="primary">hemE</name>
    <name evidence="12" type="ORF">GCM10023211_20760</name>
</gene>
<proteinExistence type="inferred from homology"/>
<keyword evidence="13" id="KW-1185">Reference proteome</keyword>
<keyword evidence="6 7" id="KW-0627">Porphyrin biosynthesis</keyword>
<dbReference type="EMBL" id="BAABHY010000005">
    <property type="protein sequence ID" value="GAA5113098.1"/>
    <property type="molecule type" value="Genomic_DNA"/>
</dbReference>
<comment type="catalytic activity">
    <reaction evidence="7 8">
        <text>uroporphyrinogen III + 4 H(+) = coproporphyrinogen III + 4 CO2</text>
        <dbReference type="Rhea" id="RHEA:19865"/>
        <dbReference type="ChEBI" id="CHEBI:15378"/>
        <dbReference type="ChEBI" id="CHEBI:16526"/>
        <dbReference type="ChEBI" id="CHEBI:57308"/>
        <dbReference type="ChEBI" id="CHEBI:57309"/>
        <dbReference type="EC" id="4.1.1.37"/>
    </reaction>
</comment>
<feature type="binding site" evidence="7">
    <location>
        <position position="328"/>
    </location>
    <ligand>
        <name>substrate</name>
    </ligand>
</feature>
<feature type="binding site" evidence="7">
    <location>
        <position position="208"/>
    </location>
    <ligand>
        <name>substrate</name>
    </ligand>
</feature>
<dbReference type="PANTHER" id="PTHR21091">
    <property type="entry name" value="METHYLTETRAHYDROFOLATE:HOMOCYSTEINE METHYLTRANSFERASE RELATED"/>
    <property type="match status" value="1"/>
</dbReference>
<keyword evidence="5 7" id="KW-0456">Lyase</keyword>
<keyword evidence="4 7" id="KW-0210">Decarboxylase</keyword>